<comment type="caution">
    <text evidence="3">The sequence shown here is derived from an EMBL/GenBank/DDBJ whole genome shotgun (WGS) entry which is preliminary data.</text>
</comment>
<dbReference type="Proteomes" id="UP001606210">
    <property type="component" value="Unassembled WGS sequence"/>
</dbReference>
<keyword evidence="4" id="KW-1185">Reference proteome</keyword>
<name>A0ABW7EYP3_9BURK</name>
<evidence type="ECO:0000313" key="4">
    <source>
        <dbReference type="Proteomes" id="UP001606210"/>
    </source>
</evidence>
<evidence type="ECO:0000313" key="3">
    <source>
        <dbReference type="EMBL" id="MFG6429419.1"/>
    </source>
</evidence>
<accession>A0ABW7EYP3</accession>
<dbReference type="EMBL" id="JBIGHV010000002">
    <property type="protein sequence ID" value="MFG6429419.1"/>
    <property type="molecule type" value="Genomic_DNA"/>
</dbReference>
<feature type="chain" id="PRO_5047188494" evidence="1">
    <location>
        <begin position="24"/>
        <end position="219"/>
    </location>
</feature>
<protein>
    <submittedName>
        <fullName evidence="3">PEP-CTERM sorting domain-containing protein</fullName>
    </submittedName>
</protein>
<dbReference type="RefSeq" id="WP_394476857.1">
    <property type="nucleotide sequence ID" value="NZ_JBIGHV010000002.1"/>
</dbReference>
<gene>
    <name evidence="3" type="ORF">ACG00Y_05830</name>
</gene>
<sequence length="219" mass="23299">MRLNAWIVSFALAGLAAAGPAAAQTYLNSSNITVTVGAGTSPGDFNNTFNNGATITKVIDAPSADAEEFHNQQTHIWYTADSLGGGLELRFDFQTEYDLSVLHFWNYTSEDYDVDSVSFTFYSGANVQVGTLSVAPALGSSPGIRAQDITLAAPLNVRYVTAFLTGSNRQVDFQNIGFTADVSAPIPEPETASLMALGLAGLLLAARWQRRRCSMASGS</sequence>
<dbReference type="Pfam" id="PF07589">
    <property type="entry name" value="PEP-CTERM"/>
    <property type="match status" value="1"/>
</dbReference>
<evidence type="ECO:0000259" key="2">
    <source>
        <dbReference type="Pfam" id="PF07589"/>
    </source>
</evidence>
<feature type="signal peptide" evidence="1">
    <location>
        <begin position="1"/>
        <end position="23"/>
    </location>
</feature>
<evidence type="ECO:0000256" key="1">
    <source>
        <dbReference type="SAM" id="SignalP"/>
    </source>
</evidence>
<keyword evidence="1" id="KW-0732">Signal</keyword>
<reference evidence="3 4" key="1">
    <citation type="submission" date="2024-08" db="EMBL/GenBank/DDBJ databases">
        <authorList>
            <person name="Lu H."/>
        </authorList>
    </citation>
    <scope>NUCLEOTIDE SEQUENCE [LARGE SCALE GENOMIC DNA]</scope>
    <source>
        <strain evidence="3 4">LYH14W</strain>
    </source>
</reference>
<feature type="domain" description="Ice-binding protein C-terminal" evidence="2">
    <location>
        <begin position="185"/>
        <end position="211"/>
    </location>
</feature>
<organism evidence="3 4">
    <name type="scientific">Pelomonas parva</name>
    <dbReference type="NCBI Taxonomy" id="3299032"/>
    <lineage>
        <taxon>Bacteria</taxon>
        <taxon>Pseudomonadati</taxon>
        <taxon>Pseudomonadota</taxon>
        <taxon>Betaproteobacteria</taxon>
        <taxon>Burkholderiales</taxon>
        <taxon>Sphaerotilaceae</taxon>
        <taxon>Roseateles</taxon>
    </lineage>
</organism>
<dbReference type="NCBIfam" id="TIGR02595">
    <property type="entry name" value="PEP_CTERM"/>
    <property type="match status" value="1"/>
</dbReference>
<proteinExistence type="predicted"/>
<dbReference type="InterPro" id="IPR013424">
    <property type="entry name" value="Ice-binding_C"/>
</dbReference>